<evidence type="ECO:0000313" key="1">
    <source>
        <dbReference type="EMBL" id="KOF92461.1"/>
    </source>
</evidence>
<name>A0A0L8HTC0_OCTBM</name>
<dbReference type="OrthoDB" id="10070415at2759"/>
<gene>
    <name evidence="1" type="ORF">OCBIM_22006476mg</name>
</gene>
<organism evidence="1">
    <name type="scientific">Octopus bimaculoides</name>
    <name type="common">California two-spotted octopus</name>
    <dbReference type="NCBI Taxonomy" id="37653"/>
    <lineage>
        <taxon>Eukaryota</taxon>
        <taxon>Metazoa</taxon>
        <taxon>Spiralia</taxon>
        <taxon>Lophotrochozoa</taxon>
        <taxon>Mollusca</taxon>
        <taxon>Cephalopoda</taxon>
        <taxon>Coleoidea</taxon>
        <taxon>Octopodiformes</taxon>
        <taxon>Octopoda</taxon>
        <taxon>Incirrata</taxon>
        <taxon>Octopodidae</taxon>
        <taxon>Octopus</taxon>
    </lineage>
</organism>
<dbReference type="AlphaFoldDB" id="A0A0L8HTC0"/>
<dbReference type="EMBL" id="KQ417326">
    <property type="protein sequence ID" value="KOF92461.1"/>
    <property type="molecule type" value="Genomic_DNA"/>
</dbReference>
<proteinExistence type="predicted"/>
<reference evidence="1" key="1">
    <citation type="submission" date="2015-07" db="EMBL/GenBank/DDBJ databases">
        <title>MeaNS - Measles Nucleotide Surveillance Program.</title>
        <authorList>
            <person name="Tran T."/>
            <person name="Druce J."/>
        </authorList>
    </citation>
    <scope>NUCLEOTIDE SEQUENCE</scope>
    <source>
        <strain evidence="1">UCB-OBI-ISO-001</strain>
        <tissue evidence="1">Gonad</tissue>
    </source>
</reference>
<accession>A0A0L8HTC0</accession>
<sequence>MRKAFNMLQNVDISTNRTVATYSKAVKATVQRKLQTMQENWWSDRCDEIQEASNANNSKLFYPLLKKVYGPISSKVAPFRSKDGTALLTNPKDIVGRWKEYFDELLNRPTEVHLTFLDNIPERPIKKKF</sequence>
<protein>
    <submittedName>
        <fullName evidence="1">Uncharacterized protein</fullName>
    </submittedName>
</protein>